<evidence type="ECO:0000313" key="4">
    <source>
        <dbReference type="Proteomes" id="UP000032049"/>
    </source>
</evidence>
<protein>
    <recommendedName>
        <fullName evidence="2">GP-PDE domain-containing protein</fullName>
    </recommendedName>
</protein>
<dbReference type="OrthoDB" id="384721at2"/>
<feature type="signal peptide" evidence="1">
    <location>
        <begin position="1"/>
        <end position="22"/>
    </location>
</feature>
<organism evidence="3 4">
    <name type="scientific">Pedobacter lusitanus</name>
    <dbReference type="NCBI Taxonomy" id="1503925"/>
    <lineage>
        <taxon>Bacteria</taxon>
        <taxon>Pseudomonadati</taxon>
        <taxon>Bacteroidota</taxon>
        <taxon>Sphingobacteriia</taxon>
        <taxon>Sphingobacteriales</taxon>
        <taxon>Sphingobacteriaceae</taxon>
        <taxon>Pedobacter</taxon>
    </lineage>
</organism>
<dbReference type="PANTHER" id="PTHR46211">
    <property type="entry name" value="GLYCEROPHOSPHORYL DIESTER PHOSPHODIESTERASE"/>
    <property type="match status" value="1"/>
</dbReference>
<dbReference type="PROSITE" id="PS51704">
    <property type="entry name" value="GP_PDE"/>
    <property type="match status" value="1"/>
</dbReference>
<feature type="domain" description="GP-PDE" evidence="2">
    <location>
        <begin position="34"/>
        <end position="302"/>
    </location>
</feature>
<dbReference type="AlphaFoldDB" id="A0A0D0GRA5"/>
<comment type="caution">
    <text evidence="3">The sequence shown here is derived from an EMBL/GenBank/DDBJ whole genome shotgun (WGS) entry which is preliminary data.</text>
</comment>
<dbReference type="Gene3D" id="3.20.20.190">
    <property type="entry name" value="Phosphatidylinositol (PI) phosphodiesterase"/>
    <property type="match status" value="1"/>
</dbReference>
<keyword evidence="4" id="KW-1185">Reference proteome</keyword>
<name>A0A0D0GRA5_9SPHI</name>
<dbReference type="Proteomes" id="UP000032049">
    <property type="component" value="Unassembled WGS sequence"/>
</dbReference>
<dbReference type="InterPro" id="IPR017946">
    <property type="entry name" value="PLC-like_Pdiesterase_TIM-brl"/>
</dbReference>
<gene>
    <name evidence="3" type="ORF">TH53_01120</name>
</gene>
<dbReference type="GO" id="GO:0006629">
    <property type="term" value="P:lipid metabolic process"/>
    <property type="evidence" value="ECO:0007669"/>
    <property type="project" value="InterPro"/>
</dbReference>
<dbReference type="EMBL" id="JXRA01000006">
    <property type="protein sequence ID" value="KIO78735.1"/>
    <property type="molecule type" value="Genomic_DNA"/>
</dbReference>
<dbReference type="PANTHER" id="PTHR46211:SF10">
    <property type="entry name" value="EXPORTED PROTEIN"/>
    <property type="match status" value="1"/>
</dbReference>
<dbReference type="STRING" id="1503925.TH53_01120"/>
<proteinExistence type="predicted"/>
<dbReference type="Pfam" id="PF03009">
    <property type="entry name" value="GDPD"/>
    <property type="match status" value="1"/>
</dbReference>
<dbReference type="RefSeq" id="WP_041877575.1">
    <property type="nucleotide sequence ID" value="NZ_CP157278.1"/>
</dbReference>
<dbReference type="PROSITE" id="PS51257">
    <property type="entry name" value="PROKAR_LIPOPROTEIN"/>
    <property type="match status" value="1"/>
</dbReference>
<evidence type="ECO:0000313" key="3">
    <source>
        <dbReference type="EMBL" id="KIO78735.1"/>
    </source>
</evidence>
<evidence type="ECO:0000256" key="1">
    <source>
        <dbReference type="SAM" id="SignalP"/>
    </source>
</evidence>
<evidence type="ECO:0000259" key="2">
    <source>
        <dbReference type="PROSITE" id="PS51704"/>
    </source>
</evidence>
<sequence>MKNFLLKITVLAIIPVALSSCASLRQHSTQTKSPQIVAHRGGKNDFPENTLLAFNNALQKGADAVEMDIQVSKDSVPVLYHPNDLSVWTDGKGKIENFTLKELNKLNAAWNYQPDKGFPYRKLPLHIPTLREALNTIPSDIPITLDMKSLPPGILVRSIARVLDELNAWNRVIFYSTSIAHLNALKAWPKARVFEARELTRQRLLDYRINRKYQAPDTSVTWIGFELQRSFTINEALTLGEGSSPVTIDLWDKELIRTIKGKSGKIKIILFGINNEQDYQKAGELGADAVLTDAPANLTNIRAKMK</sequence>
<dbReference type="GO" id="GO:0008081">
    <property type="term" value="F:phosphoric diester hydrolase activity"/>
    <property type="evidence" value="ECO:0007669"/>
    <property type="project" value="InterPro"/>
</dbReference>
<feature type="chain" id="PRO_5002227750" description="GP-PDE domain-containing protein" evidence="1">
    <location>
        <begin position="23"/>
        <end position="306"/>
    </location>
</feature>
<keyword evidence="1" id="KW-0732">Signal</keyword>
<dbReference type="PROSITE" id="PS50007">
    <property type="entry name" value="PIPLC_X_DOMAIN"/>
    <property type="match status" value="1"/>
</dbReference>
<dbReference type="SUPFAM" id="SSF51695">
    <property type="entry name" value="PLC-like phosphodiesterases"/>
    <property type="match status" value="1"/>
</dbReference>
<reference evidence="3 4" key="1">
    <citation type="submission" date="2015-01" db="EMBL/GenBank/DDBJ databases">
        <title>Draft genome sequence of Pedobacter sp. NL19 isolated from sludge of an effluent treatment pond in an abandoned uranium mine.</title>
        <authorList>
            <person name="Santos T."/>
            <person name="Caetano T."/>
            <person name="Covas C."/>
            <person name="Cruz A."/>
            <person name="Mendo S."/>
        </authorList>
    </citation>
    <scope>NUCLEOTIDE SEQUENCE [LARGE SCALE GENOMIC DNA]</scope>
    <source>
        <strain evidence="3 4">NL19</strain>
    </source>
</reference>
<dbReference type="InterPro" id="IPR030395">
    <property type="entry name" value="GP_PDE_dom"/>
</dbReference>
<accession>A0A0D0GRA5</accession>